<feature type="region of interest" description="Disordered" evidence="1">
    <location>
        <begin position="54"/>
        <end position="165"/>
    </location>
</feature>
<organism evidence="2 3">
    <name type="scientific">Trichosporon asahii var. asahii (strain CBS 8904)</name>
    <name type="common">Yeast</name>
    <dbReference type="NCBI Taxonomy" id="1220162"/>
    <lineage>
        <taxon>Eukaryota</taxon>
        <taxon>Fungi</taxon>
        <taxon>Dikarya</taxon>
        <taxon>Basidiomycota</taxon>
        <taxon>Agaricomycotina</taxon>
        <taxon>Tremellomycetes</taxon>
        <taxon>Trichosporonales</taxon>
        <taxon>Trichosporonaceae</taxon>
        <taxon>Trichosporon</taxon>
    </lineage>
</organism>
<evidence type="ECO:0000313" key="3">
    <source>
        <dbReference type="Proteomes" id="UP000006757"/>
    </source>
</evidence>
<dbReference type="EMBL" id="AMBO01000268">
    <property type="protein sequence ID" value="EKD03105.1"/>
    <property type="molecule type" value="Genomic_DNA"/>
</dbReference>
<feature type="compositionally biased region" description="Polar residues" evidence="1">
    <location>
        <begin position="84"/>
        <end position="111"/>
    </location>
</feature>
<comment type="caution">
    <text evidence="2">The sequence shown here is derived from an EMBL/GenBank/DDBJ whole genome shotgun (WGS) entry which is preliminary data.</text>
</comment>
<sequence>MFDEAGRQRSEDQTSSLEQFKRSWQLTYQYKATGRYRGESWKLRTLQLMEDIEQDAGTPVDPSIMDAKIDGTPRPSLLPYNGDSGANSTTTPTGITPVQSFRQSQGQTYAQPLSSPAPPPPLAPTGFVYALVPVPNSGQSPSPPPMFYSPNMYQPQQPVQQPHHQ</sequence>
<keyword evidence="3" id="KW-1185">Reference proteome</keyword>
<feature type="compositionally biased region" description="Low complexity" evidence="1">
    <location>
        <begin position="154"/>
        <end position="165"/>
    </location>
</feature>
<dbReference type="HOGENOM" id="CLU_1611963_0_0_1"/>
<gene>
    <name evidence="2" type="ORF">A1Q2_02554</name>
</gene>
<dbReference type="InParanoid" id="K1VG98"/>
<reference evidence="2 3" key="1">
    <citation type="journal article" date="2012" name="Eukaryot. Cell">
        <title>Genome sequence of the Trichosporon asahii environmental strain CBS 8904.</title>
        <authorList>
            <person name="Yang R.Y."/>
            <person name="Li H.T."/>
            <person name="Zhu H."/>
            <person name="Zhou G.P."/>
            <person name="Wang M."/>
            <person name="Wang L."/>
        </authorList>
    </citation>
    <scope>NUCLEOTIDE SEQUENCE [LARGE SCALE GENOMIC DNA]</scope>
    <source>
        <strain evidence="2 3">CBS 8904</strain>
    </source>
</reference>
<accession>K1VG98</accession>
<name>K1VG98_TRIAC</name>
<protein>
    <submittedName>
        <fullName evidence="2">Uncharacterized protein</fullName>
    </submittedName>
</protein>
<dbReference type="Proteomes" id="UP000006757">
    <property type="component" value="Unassembled WGS sequence"/>
</dbReference>
<evidence type="ECO:0000313" key="2">
    <source>
        <dbReference type="EMBL" id="EKD03105.1"/>
    </source>
</evidence>
<evidence type="ECO:0000256" key="1">
    <source>
        <dbReference type="SAM" id="MobiDB-lite"/>
    </source>
</evidence>
<proteinExistence type="predicted"/>
<dbReference type="AlphaFoldDB" id="K1VG98"/>